<dbReference type="SUPFAM" id="SSF63562">
    <property type="entry name" value="RPB6/omega subunit-like"/>
    <property type="match status" value="1"/>
</dbReference>
<evidence type="ECO:0000256" key="6">
    <source>
        <dbReference type="ARBA" id="ARBA00023163"/>
    </source>
</evidence>
<dbReference type="NCBIfam" id="TIGR00690">
    <property type="entry name" value="rpoZ"/>
    <property type="match status" value="1"/>
</dbReference>
<keyword evidence="4" id="KW-0808">Transferase</keyword>
<sequence>MMFDTYLYSQAKKKISHKYLLVNIITMRMKQIVDGADPLIDPEGMHPLNIALKEIAEGLIEPHKEEIKSGEDLFGPE</sequence>
<keyword evidence="5" id="KW-0548">Nucleotidyltransferase</keyword>
<organism evidence="8">
    <name type="scientific">hydrothermal vent metagenome</name>
    <dbReference type="NCBI Taxonomy" id="652676"/>
    <lineage>
        <taxon>unclassified sequences</taxon>
        <taxon>metagenomes</taxon>
        <taxon>ecological metagenomes</taxon>
    </lineage>
</organism>
<evidence type="ECO:0000256" key="2">
    <source>
        <dbReference type="ARBA" id="ARBA00012418"/>
    </source>
</evidence>
<dbReference type="HAMAP" id="MF_00366">
    <property type="entry name" value="RNApol_bact_RpoZ"/>
    <property type="match status" value="1"/>
</dbReference>
<dbReference type="EMBL" id="UOGA01000193">
    <property type="protein sequence ID" value="VAX21088.1"/>
    <property type="molecule type" value="Genomic_DNA"/>
</dbReference>
<keyword evidence="3" id="KW-0240">DNA-directed RNA polymerase</keyword>
<evidence type="ECO:0000256" key="3">
    <source>
        <dbReference type="ARBA" id="ARBA00022478"/>
    </source>
</evidence>
<dbReference type="AlphaFoldDB" id="A0A3B1CAY5"/>
<keyword evidence="6" id="KW-0804">Transcription</keyword>
<dbReference type="GO" id="GO:0006351">
    <property type="term" value="P:DNA-templated transcription"/>
    <property type="evidence" value="ECO:0007669"/>
    <property type="project" value="InterPro"/>
</dbReference>
<dbReference type="SMART" id="SM01409">
    <property type="entry name" value="RNA_pol_Rpb6"/>
    <property type="match status" value="1"/>
</dbReference>
<comment type="similarity">
    <text evidence="1">Belongs to the RNA polymerase subunit omega family.</text>
</comment>
<dbReference type="GO" id="GO:0000428">
    <property type="term" value="C:DNA-directed RNA polymerase complex"/>
    <property type="evidence" value="ECO:0007669"/>
    <property type="project" value="UniProtKB-KW"/>
</dbReference>
<protein>
    <recommendedName>
        <fullName evidence="2">DNA-directed RNA polymerase</fullName>
        <ecNumber evidence="2">2.7.7.6</ecNumber>
    </recommendedName>
</protein>
<dbReference type="GO" id="GO:0003899">
    <property type="term" value="F:DNA-directed RNA polymerase activity"/>
    <property type="evidence" value="ECO:0007669"/>
    <property type="project" value="UniProtKB-EC"/>
</dbReference>
<comment type="catalytic activity">
    <reaction evidence="7">
        <text>RNA(n) + a ribonucleoside 5'-triphosphate = RNA(n+1) + diphosphate</text>
        <dbReference type="Rhea" id="RHEA:21248"/>
        <dbReference type="Rhea" id="RHEA-COMP:14527"/>
        <dbReference type="Rhea" id="RHEA-COMP:17342"/>
        <dbReference type="ChEBI" id="CHEBI:33019"/>
        <dbReference type="ChEBI" id="CHEBI:61557"/>
        <dbReference type="ChEBI" id="CHEBI:140395"/>
        <dbReference type="EC" id="2.7.7.6"/>
    </reaction>
</comment>
<dbReference type="Gene3D" id="3.90.940.10">
    <property type="match status" value="1"/>
</dbReference>
<accession>A0A3B1CAY5</accession>
<dbReference type="InterPro" id="IPR036161">
    <property type="entry name" value="RPB6/omega-like_sf"/>
</dbReference>
<dbReference type="InterPro" id="IPR003716">
    <property type="entry name" value="DNA-dir_RNA_pol_omega"/>
</dbReference>
<evidence type="ECO:0000256" key="1">
    <source>
        <dbReference type="ARBA" id="ARBA00006711"/>
    </source>
</evidence>
<evidence type="ECO:0000256" key="4">
    <source>
        <dbReference type="ARBA" id="ARBA00022679"/>
    </source>
</evidence>
<evidence type="ECO:0000256" key="7">
    <source>
        <dbReference type="ARBA" id="ARBA00048552"/>
    </source>
</evidence>
<gene>
    <name evidence="8" type="ORF">MNBD_NITROSPINAE04-2239</name>
</gene>
<proteinExistence type="inferred from homology"/>
<dbReference type="EC" id="2.7.7.6" evidence="2"/>
<dbReference type="Pfam" id="PF01192">
    <property type="entry name" value="RNA_pol_Rpb6"/>
    <property type="match status" value="1"/>
</dbReference>
<evidence type="ECO:0000313" key="8">
    <source>
        <dbReference type="EMBL" id="VAX21088.1"/>
    </source>
</evidence>
<dbReference type="GO" id="GO:0003677">
    <property type="term" value="F:DNA binding"/>
    <property type="evidence" value="ECO:0007669"/>
    <property type="project" value="InterPro"/>
</dbReference>
<name>A0A3B1CAY5_9ZZZZ</name>
<dbReference type="InterPro" id="IPR006110">
    <property type="entry name" value="Pol_omega/Rpo6/RPB6"/>
</dbReference>
<reference evidence="8" key="1">
    <citation type="submission" date="2018-06" db="EMBL/GenBank/DDBJ databases">
        <authorList>
            <person name="Zhirakovskaya E."/>
        </authorList>
    </citation>
    <scope>NUCLEOTIDE SEQUENCE</scope>
</reference>
<evidence type="ECO:0000256" key="5">
    <source>
        <dbReference type="ARBA" id="ARBA00022695"/>
    </source>
</evidence>